<organism evidence="3 4">
    <name type="scientific">Branchiostoma belcheri</name>
    <name type="common">Amphioxus</name>
    <dbReference type="NCBI Taxonomy" id="7741"/>
    <lineage>
        <taxon>Eukaryota</taxon>
        <taxon>Metazoa</taxon>
        <taxon>Chordata</taxon>
        <taxon>Cephalochordata</taxon>
        <taxon>Leptocardii</taxon>
        <taxon>Amphioxiformes</taxon>
        <taxon>Branchiostomatidae</taxon>
        <taxon>Branchiostoma</taxon>
    </lineage>
</organism>
<dbReference type="OrthoDB" id="691673at2759"/>
<name>A0A6P4ZGG5_BRABE</name>
<evidence type="ECO:0000259" key="2">
    <source>
        <dbReference type="Pfam" id="PF13837"/>
    </source>
</evidence>
<dbReference type="Pfam" id="PF13837">
    <property type="entry name" value="Myb_DNA-bind_4"/>
    <property type="match status" value="2"/>
</dbReference>
<gene>
    <name evidence="4" type="primary">LOC109476547</name>
</gene>
<dbReference type="InterPro" id="IPR044822">
    <property type="entry name" value="Myb_DNA-bind_4"/>
</dbReference>
<keyword evidence="3" id="KW-1185">Reference proteome</keyword>
<dbReference type="RefSeq" id="XP_019633094.1">
    <property type="nucleotide sequence ID" value="XM_019777535.1"/>
</dbReference>
<evidence type="ECO:0000313" key="3">
    <source>
        <dbReference type="Proteomes" id="UP000515135"/>
    </source>
</evidence>
<protein>
    <submittedName>
        <fullName evidence="4">Uncharacterized protein LOC109476547</fullName>
    </submittedName>
</protein>
<evidence type="ECO:0000313" key="4">
    <source>
        <dbReference type="RefSeq" id="XP_019633094.1"/>
    </source>
</evidence>
<sequence length="286" mass="32739">MQLSKVGDGEHTDFVSDMTTLPHGSSSANQIGSIWTSEETHCLIGLWNNNRVLQELEPRWNKKGYELLSRRLRKAGYNRTAAQVNSKVKALKCRYRKHKETVTNSGPGKSDWEFFEELDSFLGDASSTDRLLDTRTGEDEDGEGEVGEDEDVDFVSDTATSPHGPIPAILNKSNQFGSIWTRKETRCLIGLWNNDRVLRELERTHCRKGYELLSRQLQEAGYNRTAAQVKSKVKAMKHRYRRHKETAGKSDWEFFEELDSFLGNVSRPDHRLDTRTVEDEGRTKSN</sequence>
<dbReference type="KEGG" id="bbel:109476547"/>
<dbReference type="Proteomes" id="UP000515135">
    <property type="component" value="Unplaced"/>
</dbReference>
<dbReference type="Gene3D" id="1.10.10.60">
    <property type="entry name" value="Homeodomain-like"/>
    <property type="match status" value="2"/>
</dbReference>
<feature type="compositionally biased region" description="Acidic residues" evidence="1">
    <location>
        <begin position="138"/>
        <end position="151"/>
    </location>
</feature>
<dbReference type="AlphaFoldDB" id="A0A6P4ZGG5"/>
<accession>A0A6P4ZGG5</accession>
<reference evidence="4" key="1">
    <citation type="submission" date="2025-08" db="UniProtKB">
        <authorList>
            <consortium name="RefSeq"/>
        </authorList>
    </citation>
    <scope>IDENTIFICATION</scope>
    <source>
        <tissue evidence="4">Gonad</tissue>
    </source>
</reference>
<evidence type="ECO:0000256" key="1">
    <source>
        <dbReference type="SAM" id="MobiDB-lite"/>
    </source>
</evidence>
<proteinExistence type="predicted"/>
<feature type="region of interest" description="Disordered" evidence="1">
    <location>
        <begin position="1"/>
        <end position="25"/>
    </location>
</feature>
<dbReference type="PANTHER" id="PTHR47595:SF1">
    <property type="entry name" value="MYB_SANT-LIKE DNA-BINDING DOMAIN-CONTAINING PROTEIN"/>
    <property type="match status" value="1"/>
</dbReference>
<feature type="region of interest" description="Disordered" evidence="1">
    <location>
        <begin position="129"/>
        <end position="151"/>
    </location>
</feature>
<dbReference type="PANTHER" id="PTHR47595">
    <property type="entry name" value="HEAT SHOCK 70 KDA PROTEIN 14"/>
    <property type="match status" value="1"/>
</dbReference>
<feature type="domain" description="Myb/SANT-like DNA-binding" evidence="2">
    <location>
        <begin position="179"/>
        <end position="260"/>
    </location>
</feature>
<dbReference type="GeneID" id="109476547"/>
<feature type="domain" description="Myb/SANT-like DNA-binding" evidence="2">
    <location>
        <begin position="34"/>
        <end position="120"/>
    </location>
</feature>